<proteinExistence type="predicted"/>
<evidence type="ECO:0000313" key="3">
    <source>
        <dbReference type="Proteomes" id="UP000044602"/>
    </source>
</evidence>
<protein>
    <submittedName>
        <fullName evidence="2">Uncharacterized protein</fullName>
    </submittedName>
</protein>
<name>A0A0G4MIA3_VERLO</name>
<reference evidence="2 3" key="1">
    <citation type="submission" date="2015-05" db="EMBL/GenBank/DDBJ databases">
        <authorList>
            <person name="Wang D.B."/>
            <person name="Wang M."/>
        </authorList>
    </citation>
    <scope>NUCLEOTIDE SEQUENCE [LARGE SCALE GENOMIC DNA]</scope>
    <source>
        <strain evidence="2">VL1</strain>
    </source>
</reference>
<dbReference type="EMBL" id="CVQH01022750">
    <property type="protein sequence ID" value="CRK33949.1"/>
    <property type="molecule type" value="Genomic_DNA"/>
</dbReference>
<gene>
    <name evidence="2" type="ORF">BN1708_006211</name>
</gene>
<accession>A0A0G4MIA3</accession>
<evidence type="ECO:0000313" key="2">
    <source>
        <dbReference type="EMBL" id="CRK33949.1"/>
    </source>
</evidence>
<dbReference type="AlphaFoldDB" id="A0A0G4MIA3"/>
<evidence type="ECO:0000256" key="1">
    <source>
        <dbReference type="SAM" id="MobiDB-lite"/>
    </source>
</evidence>
<feature type="region of interest" description="Disordered" evidence="1">
    <location>
        <begin position="1"/>
        <end position="26"/>
    </location>
</feature>
<feature type="region of interest" description="Disordered" evidence="1">
    <location>
        <begin position="160"/>
        <end position="183"/>
    </location>
</feature>
<dbReference type="Proteomes" id="UP000044602">
    <property type="component" value="Unassembled WGS sequence"/>
</dbReference>
<organism evidence="2 3">
    <name type="scientific">Verticillium longisporum</name>
    <name type="common">Verticillium dahliae var. longisporum</name>
    <dbReference type="NCBI Taxonomy" id="100787"/>
    <lineage>
        <taxon>Eukaryota</taxon>
        <taxon>Fungi</taxon>
        <taxon>Dikarya</taxon>
        <taxon>Ascomycota</taxon>
        <taxon>Pezizomycotina</taxon>
        <taxon>Sordariomycetes</taxon>
        <taxon>Hypocreomycetidae</taxon>
        <taxon>Glomerellales</taxon>
        <taxon>Plectosphaerellaceae</taxon>
        <taxon>Verticillium</taxon>
    </lineage>
</organism>
<sequence length="227" mass="24610">MAFLRSASLTAPVLRSSSTTTQGRFRDRWHPRCPARALLARCHGTGRSLIRDGRDLDGQGRTRPLGKVTLEGTGIGGGRKVAKRNSEETVGALGVVPTQAAESRRALGDAMCSLCFKRNAPYRMRVVDRAHPPFINSLVDCLDIGPRVRHLRRADPVLHDGLTSGRSSPWRSRRSGPPRGCRGPACVAPLDHKAQHASVDGKALERDVHGHLLLVVAVIVMMLVTAT</sequence>
<keyword evidence="3" id="KW-1185">Reference proteome</keyword>